<evidence type="ECO:0000313" key="6">
    <source>
        <dbReference type="EMBL" id="RLL14529.1"/>
    </source>
</evidence>
<dbReference type="GO" id="GO:0008483">
    <property type="term" value="F:transaminase activity"/>
    <property type="evidence" value="ECO:0007669"/>
    <property type="project" value="UniProtKB-KW"/>
</dbReference>
<evidence type="ECO:0000256" key="2">
    <source>
        <dbReference type="ARBA" id="ARBA00022576"/>
    </source>
</evidence>
<proteinExistence type="predicted"/>
<dbReference type="EMBL" id="RCHT01000001">
    <property type="protein sequence ID" value="RLL14529.1"/>
    <property type="molecule type" value="Genomic_DNA"/>
</dbReference>
<evidence type="ECO:0000313" key="7">
    <source>
        <dbReference type="Proteomes" id="UP000276301"/>
    </source>
</evidence>
<sequence>MSGNGYTLPRKLRELVPYAPLSGSYRIRLDANESFLSPPPELMEELMAAVMAVDFNRYPDPYAVELCEKCAAFFGVDSSMVVAGNGSDELIGLIVSWFTEPGDTMAVVSPDFSMYSFYAQPCGLRLLTVEKDPGTLVLDVDALISRAREADARLLIFSNPCNPTSLAATRADILKIVDGLPGCLVVVDEAYMDFAEGSILRMAGEHDNLIVLKTCSKAFGMAAIRLGFAVARPGLILALKAAKSPYNVNSMTQAVGCVLFSHPDYLAGCADEIRASRDTLCRELSALAGEKAEILDMRPTCANFVFLRLTDAKGVYEALLARGIAVRLMGDRLRVSAGAPIENRALLSTLREILR</sequence>
<gene>
    <name evidence="6" type="ORF">D4A47_00670</name>
</gene>
<comment type="caution">
    <text evidence="6">The sequence shown here is derived from an EMBL/GenBank/DDBJ whole genome shotgun (WGS) entry which is preliminary data.</text>
</comment>
<feature type="domain" description="Aminotransferase class I/classII large" evidence="5">
    <location>
        <begin position="27"/>
        <end position="339"/>
    </location>
</feature>
<evidence type="ECO:0000256" key="1">
    <source>
        <dbReference type="ARBA" id="ARBA00001933"/>
    </source>
</evidence>
<accession>A0A498CU78</accession>
<keyword evidence="4" id="KW-0663">Pyridoxal phosphate</keyword>
<dbReference type="Gene3D" id="3.40.640.10">
    <property type="entry name" value="Type I PLP-dependent aspartate aminotransferase-like (Major domain)"/>
    <property type="match status" value="1"/>
</dbReference>
<comment type="cofactor">
    <cofactor evidence="1">
        <name>pyridoxal 5'-phosphate</name>
        <dbReference type="ChEBI" id="CHEBI:597326"/>
    </cofactor>
</comment>
<evidence type="ECO:0000259" key="5">
    <source>
        <dbReference type="Pfam" id="PF00155"/>
    </source>
</evidence>
<dbReference type="InterPro" id="IPR015424">
    <property type="entry name" value="PyrdxlP-dep_Trfase"/>
</dbReference>
<dbReference type="RefSeq" id="WP_121585626.1">
    <property type="nucleotide sequence ID" value="NZ_RCHT01000001.1"/>
</dbReference>
<dbReference type="Proteomes" id="UP000276301">
    <property type="component" value="Unassembled WGS sequence"/>
</dbReference>
<keyword evidence="3 6" id="KW-0808">Transferase</keyword>
<dbReference type="GO" id="GO:0030170">
    <property type="term" value="F:pyridoxal phosphate binding"/>
    <property type="evidence" value="ECO:0007669"/>
    <property type="project" value="InterPro"/>
</dbReference>
<reference evidence="6 7" key="1">
    <citation type="submission" date="2018-10" db="EMBL/GenBank/DDBJ databases">
        <title>Anaerotruncus faecis sp. nov., isolated from human feces.</title>
        <authorList>
            <person name="Wang Y.-J."/>
        </authorList>
    </citation>
    <scope>NUCLEOTIDE SEQUENCE [LARGE SCALE GENOMIC DNA]</scope>
    <source>
        <strain evidence="6 7">22A2-44</strain>
    </source>
</reference>
<keyword evidence="2 6" id="KW-0032">Aminotransferase</keyword>
<dbReference type="InterPro" id="IPR015422">
    <property type="entry name" value="PyrdxlP-dep_Trfase_small"/>
</dbReference>
<name>A0A498CU78_9FIRM</name>
<dbReference type="InterPro" id="IPR004839">
    <property type="entry name" value="Aminotransferase_I/II_large"/>
</dbReference>
<dbReference type="PANTHER" id="PTHR42885">
    <property type="entry name" value="HISTIDINOL-PHOSPHATE AMINOTRANSFERASE-RELATED"/>
    <property type="match status" value="1"/>
</dbReference>
<dbReference type="Pfam" id="PF00155">
    <property type="entry name" value="Aminotran_1_2"/>
    <property type="match status" value="1"/>
</dbReference>
<evidence type="ECO:0000256" key="3">
    <source>
        <dbReference type="ARBA" id="ARBA00022679"/>
    </source>
</evidence>
<evidence type="ECO:0000256" key="4">
    <source>
        <dbReference type="ARBA" id="ARBA00022898"/>
    </source>
</evidence>
<dbReference type="CDD" id="cd00609">
    <property type="entry name" value="AAT_like"/>
    <property type="match status" value="1"/>
</dbReference>
<dbReference type="AlphaFoldDB" id="A0A498CU78"/>
<dbReference type="SUPFAM" id="SSF53383">
    <property type="entry name" value="PLP-dependent transferases"/>
    <property type="match status" value="1"/>
</dbReference>
<protein>
    <submittedName>
        <fullName evidence="6">Histidinol-phosphate aminotransferase family protein</fullName>
    </submittedName>
</protein>
<dbReference type="Gene3D" id="3.90.1150.10">
    <property type="entry name" value="Aspartate Aminotransferase, domain 1"/>
    <property type="match status" value="1"/>
</dbReference>
<dbReference type="PANTHER" id="PTHR42885:SF2">
    <property type="entry name" value="HISTIDINOL-PHOSPHATE AMINOTRANSFERASE"/>
    <property type="match status" value="1"/>
</dbReference>
<organism evidence="6 7">
    <name type="scientific">Anaerotruncus massiliensis</name>
    <name type="common">ex Liu et al. 2021</name>
    <dbReference type="NCBI Taxonomy" id="2321404"/>
    <lineage>
        <taxon>Bacteria</taxon>
        <taxon>Bacillati</taxon>
        <taxon>Bacillota</taxon>
        <taxon>Clostridia</taxon>
        <taxon>Eubacteriales</taxon>
        <taxon>Oscillospiraceae</taxon>
        <taxon>Anaerotruncus</taxon>
    </lineage>
</organism>
<dbReference type="InterPro" id="IPR015421">
    <property type="entry name" value="PyrdxlP-dep_Trfase_major"/>
</dbReference>
<keyword evidence="7" id="KW-1185">Reference proteome</keyword>